<evidence type="ECO:0000313" key="1">
    <source>
        <dbReference type="EnsemblPlants" id="AET6Gv21006200.30"/>
    </source>
</evidence>
<name>A0A453Q7G3_AEGTS</name>
<proteinExistence type="predicted"/>
<sequence>GLLYLWLPRELLHASASSILEQGQGGGSSCRAQKLMIRKMLYFLII</sequence>
<evidence type="ECO:0000313" key="2">
    <source>
        <dbReference type="Proteomes" id="UP000015105"/>
    </source>
</evidence>
<dbReference type="Proteomes" id="UP000015105">
    <property type="component" value="Chromosome 6D"/>
</dbReference>
<dbReference type="Gramene" id="AET6Gv21006200.30">
    <property type="protein sequence ID" value="AET6Gv21006200.30"/>
    <property type="gene ID" value="AET6Gv21006200"/>
</dbReference>
<reference evidence="1" key="3">
    <citation type="journal article" date="2017" name="Nature">
        <title>Genome sequence of the progenitor of the wheat D genome Aegilops tauschii.</title>
        <authorList>
            <person name="Luo M.C."/>
            <person name="Gu Y.Q."/>
            <person name="Puiu D."/>
            <person name="Wang H."/>
            <person name="Twardziok S.O."/>
            <person name="Deal K.R."/>
            <person name="Huo N."/>
            <person name="Zhu T."/>
            <person name="Wang L."/>
            <person name="Wang Y."/>
            <person name="McGuire P.E."/>
            <person name="Liu S."/>
            <person name="Long H."/>
            <person name="Ramasamy R.K."/>
            <person name="Rodriguez J.C."/>
            <person name="Van S.L."/>
            <person name="Yuan L."/>
            <person name="Wang Z."/>
            <person name="Xia Z."/>
            <person name="Xiao L."/>
            <person name="Anderson O.D."/>
            <person name="Ouyang S."/>
            <person name="Liang Y."/>
            <person name="Zimin A.V."/>
            <person name="Pertea G."/>
            <person name="Qi P."/>
            <person name="Bennetzen J.L."/>
            <person name="Dai X."/>
            <person name="Dawson M.W."/>
            <person name="Muller H.G."/>
            <person name="Kugler K."/>
            <person name="Rivarola-Duarte L."/>
            <person name="Spannagl M."/>
            <person name="Mayer K.F.X."/>
            <person name="Lu F.H."/>
            <person name="Bevan M.W."/>
            <person name="Leroy P."/>
            <person name="Li P."/>
            <person name="You F.M."/>
            <person name="Sun Q."/>
            <person name="Liu Z."/>
            <person name="Lyons E."/>
            <person name="Wicker T."/>
            <person name="Salzberg S.L."/>
            <person name="Devos K.M."/>
            <person name="Dvorak J."/>
        </authorList>
    </citation>
    <scope>NUCLEOTIDE SEQUENCE [LARGE SCALE GENOMIC DNA]</scope>
    <source>
        <strain evidence="1">cv. AL8/78</strain>
    </source>
</reference>
<organism evidence="1 2">
    <name type="scientific">Aegilops tauschii subsp. strangulata</name>
    <name type="common">Goatgrass</name>
    <dbReference type="NCBI Taxonomy" id="200361"/>
    <lineage>
        <taxon>Eukaryota</taxon>
        <taxon>Viridiplantae</taxon>
        <taxon>Streptophyta</taxon>
        <taxon>Embryophyta</taxon>
        <taxon>Tracheophyta</taxon>
        <taxon>Spermatophyta</taxon>
        <taxon>Magnoliopsida</taxon>
        <taxon>Liliopsida</taxon>
        <taxon>Poales</taxon>
        <taxon>Poaceae</taxon>
        <taxon>BOP clade</taxon>
        <taxon>Pooideae</taxon>
        <taxon>Triticodae</taxon>
        <taxon>Triticeae</taxon>
        <taxon>Triticinae</taxon>
        <taxon>Aegilops</taxon>
    </lineage>
</organism>
<keyword evidence="2" id="KW-1185">Reference proteome</keyword>
<protein>
    <submittedName>
        <fullName evidence="1">Uncharacterized protein</fullName>
    </submittedName>
</protein>
<reference evidence="1" key="4">
    <citation type="submission" date="2019-03" db="UniProtKB">
        <authorList>
            <consortium name="EnsemblPlants"/>
        </authorList>
    </citation>
    <scope>IDENTIFICATION</scope>
</reference>
<reference evidence="2" key="1">
    <citation type="journal article" date="2014" name="Science">
        <title>Ancient hybridizations among the ancestral genomes of bread wheat.</title>
        <authorList>
            <consortium name="International Wheat Genome Sequencing Consortium,"/>
            <person name="Marcussen T."/>
            <person name="Sandve S.R."/>
            <person name="Heier L."/>
            <person name="Spannagl M."/>
            <person name="Pfeifer M."/>
            <person name="Jakobsen K.S."/>
            <person name="Wulff B.B."/>
            <person name="Steuernagel B."/>
            <person name="Mayer K.F."/>
            <person name="Olsen O.A."/>
        </authorList>
    </citation>
    <scope>NUCLEOTIDE SEQUENCE [LARGE SCALE GENOMIC DNA]</scope>
    <source>
        <strain evidence="2">cv. AL8/78</strain>
    </source>
</reference>
<accession>A0A453Q7G3</accession>
<dbReference type="AlphaFoldDB" id="A0A453Q7G3"/>
<reference evidence="2" key="2">
    <citation type="journal article" date="2017" name="Nat. Plants">
        <title>The Aegilops tauschii genome reveals multiple impacts of transposons.</title>
        <authorList>
            <person name="Zhao G."/>
            <person name="Zou C."/>
            <person name="Li K."/>
            <person name="Wang K."/>
            <person name="Li T."/>
            <person name="Gao L."/>
            <person name="Zhang X."/>
            <person name="Wang H."/>
            <person name="Yang Z."/>
            <person name="Liu X."/>
            <person name="Jiang W."/>
            <person name="Mao L."/>
            <person name="Kong X."/>
            <person name="Jiao Y."/>
            <person name="Jia J."/>
        </authorList>
    </citation>
    <scope>NUCLEOTIDE SEQUENCE [LARGE SCALE GENOMIC DNA]</scope>
    <source>
        <strain evidence="2">cv. AL8/78</strain>
    </source>
</reference>
<reference evidence="1" key="5">
    <citation type="journal article" date="2021" name="G3 (Bethesda)">
        <title>Aegilops tauschii genome assembly Aet v5.0 features greater sequence contiguity and improved annotation.</title>
        <authorList>
            <person name="Wang L."/>
            <person name="Zhu T."/>
            <person name="Rodriguez J.C."/>
            <person name="Deal K.R."/>
            <person name="Dubcovsky J."/>
            <person name="McGuire P.E."/>
            <person name="Lux T."/>
            <person name="Spannagl M."/>
            <person name="Mayer K.F.X."/>
            <person name="Baldrich P."/>
            <person name="Meyers B.C."/>
            <person name="Huo N."/>
            <person name="Gu Y.Q."/>
            <person name="Zhou H."/>
            <person name="Devos K.M."/>
            <person name="Bennetzen J.L."/>
            <person name="Unver T."/>
            <person name="Budak H."/>
            <person name="Gulick P.J."/>
            <person name="Galiba G."/>
            <person name="Kalapos B."/>
            <person name="Nelson D.R."/>
            <person name="Li P."/>
            <person name="You F.M."/>
            <person name="Luo M.C."/>
            <person name="Dvorak J."/>
        </authorList>
    </citation>
    <scope>NUCLEOTIDE SEQUENCE [LARGE SCALE GENOMIC DNA]</scope>
    <source>
        <strain evidence="1">cv. AL8/78</strain>
    </source>
</reference>
<dbReference type="EnsemblPlants" id="AET6Gv21006200.30">
    <property type="protein sequence ID" value="AET6Gv21006200.30"/>
    <property type="gene ID" value="AET6Gv21006200"/>
</dbReference>